<gene>
    <name evidence="1" type="ORF">SAMN05216463_102116</name>
</gene>
<dbReference type="AlphaFoldDB" id="A0A1M6RUC9"/>
<accession>A0A1M6RUC9</accession>
<dbReference type="Proteomes" id="UP000184130">
    <property type="component" value="Unassembled WGS sequence"/>
</dbReference>
<evidence type="ECO:0000313" key="2">
    <source>
        <dbReference type="Proteomes" id="UP000184130"/>
    </source>
</evidence>
<dbReference type="OrthoDB" id="1068063at2"/>
<dbReference type="RefSeq" id="WP_073204395.1">
    <property type="nucleotide sequence ID" value="NZ_FRBD01000002.1"/>
</dbReference>
<sequence length="226" mass="26514">MAKNSKWQDEYWLLLLQLYLQKPVGIKPMYSKGMVDLSLELHIAPNMLFNKMCQIANLETPRVERFWELYGNNPKKLKRAVNLLREMWGFNNALEFYDGVETNESFEKDFKPIADSTVLTPMMLTLILDLYFRLTPITMVTETPEVQELAKMMKIKPEEVVEVMEAFQHCDPYLRSISGRFASAKNRKEMMMGDLALACQQVWRRFGNANPEELASYADQLKEYFR</sequence>
<dbReference type="EMBL" id="FRBD01000002">
    <property type="protein sequence ID" value="SHK36024.1"/>
    <property type="molecule type" value="Genomic_DNA"/>
</dbReference>
<evidence type="ECO:0000313" key="1">
    <source>
        <dbReference type="EMBL" id="SHK36024.1"/>
    </source>
</evidence>
<organism evidence="1 2">
    <name type="scientific">Xylanibacter ruminicola</name>
    <name type="common">Prevotella ruminicola</name>
    <dbReference type="NCBI Taxonomy" id="839"/>
    <lineage>
        <taxon>Bacteria</taxon>
        <taxon>Pseudomonadati</taxon>
        <taxon>Bacteroidota</taxon>
        <taxon>Bacteroidia</taxon>
        <taxon>Bacteroidales</taxon>
        <taxon>Prevotellaceae</taxon>
        <taxon>Xylanibacter</taxon>
    </lineage>
</organism>
<protein>
    <submittedName>
        <fullName evidence="1">Uncharacterized protein</fullName>
    </submittedName>
</protein>
<name>A0A1M6RUC9_XYLRU</name>
<reference evidence="1 2" key="1">
    <citation type="submission" date="2016-11" db="EMBL/GenBank/DDBJ databases">
        <authorList>
            <person name="Jaros S."/>
            <person name="Januszkiewicz K."/>
            <person name="Wedrychowicz H."/>
        </authorList>
    </citation>
    <scope>NUCLEOTIDE SEQUENCE [LARGE SCALE GENOMIC DNA]</scope>
    <source>
        <strain evidence="1 2">KHT3</strain>
    </source>
</reference>
<proteinExistence type="predicted"/>